<dbReference type="PANTHER" id="PTHR30373">
    <property type="entry name" value="UPF0603 PROTEIN YGCG"/>
    <property type="match status" value="1"/>
</dbReference>
<dbReference type="Proteomes" id="UP000004478">
    <property type="component" value="Unassembled WGS sequence"/>
</dbReference>
<reference evidence="3 4" key="1">
    <citation type="journal article" date="2012" name="J. Bacteriol.">
        <title>Draft Genome Sequence of Cecembia lonarensis Strain LW9T, Isolated from Lonar Lake, a Haloalkaline Lake in India.</title>
        <authorList>
            <person name="Shivaji S."/>
            <person name="Ara S."/>
            <person name="Singh A."/>
            <person name="Pinnaka A.K."/>
        </authorList>
    </citation>
    <scope>NUCLEOTIDE SEQUENCE [LARGE SCALE GENOMIC DNA]</scope>
    <source>
        <strain evidence="3 4">LW9</strain>
    </source>
</reference>
<dbReference type="AlphaFoldDB" id="K1LYP6"/>
<dbReference type="Gene3D" id="3.10.310.50">
    <property type="match status" value="1"/>
</dbReference>
<evidence type="ECO:0000313" key="4">
    <source>
        <dbReference type="Proteomes" id="UP000004478"/>
    </source>
</evidence>
<feature type="domain" description="TPM" evidence="2">
    <location>
        <begin position="43"/>
        <end position="166"/>
    </location>
</feature>
<protein>
    <recommendedName>
        <fullName evidence="2">TPM domain-containing protein</fullName>
    </recommendedName>
</protein>
<organism evidence="3 4">
    <name type="scientific">Cecembia lonarensis (strain CCUG 58316 / KCTC 22772 / LW9)</name>
    <dbReference type="NCBI Taxonomy" id="1225176"/>
    <lineage>
        <taxon>Bacteria</taxon>
        <taxon>Pseudomonadati</taxon>
        <taxon>Bacteroidota</taxon>
        <taxon>Cytophagia</taxon>
        <taxon>Cytophagales</taxon>
        <taxon>Cyclobacteriaceae</taxon>
        <taxon>Cecembia</taxon>
    </lineage>
</organism>
<dbReference type="EMBL" id="AMGM01000030">
    <property type="protein sequence ID" value="EKB49219.1"/>
    <property type="molecule type" value="Genomic_DNA"/>
</dbReference>
<comment type="caution">
    <text evidence="3">The sequence shown here is derived from an EMBL/GenBank/DDBJ whole genome shotgun (WGS) entry which is preliminary data.</text>
</comment>
<name>K1LYP6_CECL9</name>
<dbReference type="InterPro" id="IPR007621">
    <property type="entry name" value="TPM_dom"/>
</dbReference>
<feature type="transmembrane region" description="Helical" evidence="1">
    <location>
        <begin position="184"/>
        <end position="203"/>
    </location>
</feature>
<sequence>MKFLLVDKMYNKSIILFLSVFLLTGVVWAQGDFPPVPNPPKLVNDFTNTLSASEKDRLERKLVAYNDSTSSQVTIVMIRSLGPYEISDYAFQLGDRWGIGQKDRDNGVLILAAMEDRRVFIATGYGMEGVIPDILAKRIVDQLIVPNFKMGNYYTGLDKSTDMIFKLASGEYKAKQVTNTGDHGGALVFFLLFIFLFIILPLIKNKKDNNNHMGGRGGSIDIWTTIMLANMLKGGSKGKYGDFRTGKGSFGGGFGGGGFGGFGGGSFGGGGAGGSW</sequence>
<evidence type="ECO:0000259" key="2">
    <source>
        <dbReference type="Pfam" id="PF04536"/>
    </source>
</evidence>
<dbReference type="Pfam" id="PF04536">
    <property type="entry name" value="TPM_phosphatase"/>
    <property type="match status" value="1"/>
</dbReference>
<keyword evidence="4" id="KW-1185">Reference proteome</keyword>
<keyword evidence="1" id="KW-1133">Transmembrane helix</keyword>
<gene>
    <name evidence="3" type="ORF">B879_02149</name>
</gene>
<dbReference type="RefSeq" id="WP_009185179.1">
    <property type="nucleotide sequence ID" value="NZ_AMGM01000030.1"/>
</dbReference>
<keyword evidence="1" id="KW-0812">Transmembrane</keyword>
<evidence type="ECO:0000313" key="3">
    <source>
        <dbReference type="EMBL" id="EKB49219.1"/>
    </source>
</evidence>
<dbReference type="PANTHER" id="PTHR30373:SF2">
    <property type="entry name" value="UPF0603 PROTEIN YGCG"/>
    <property type="match status" value="1"/>
</dbReference>
<accession>K1LYP6</accession>
<dbReference type="PATRIC" id="fig|1225176.3.peg.2294"/>
<keyword evidence="1" id="KW-0472">Membrane</keyword>
<proteinExistence type="predicted"/>
<evidence type="ECO:0000256" key="1">
    <source>
        <dbReference type="SAM" id="Phobius"/>
    </source>
</evidence>